<dbReference type="Pfam" id="PF10934">
    <property type="entry name" value="Sheath_initiator"/>
    <property type="match status" value="1"/>
</dbReference>
<dbReference type="EMBL" id="JBHUMY010000038">
    <property type="protein sequence ID" value="MFD2663035.1"/>
    <property type="molecule type" value="Genomic_DNA"/>
</dbReference>
<sequence length="150" mass="17047">MFPISVNLDIPALNESENQLKTVFLFDFDTKQYVLKNGRPVEATYTEAIRQWVTMLITTELDQYPVYQGTGFGLVLKNYIGRRDVPIAAINSELRRQIEEKVIMHSQIVGIDNFKVTTEGGKSVISFTVKTVKGNIDDFTSEVSIDGRYF</sequence>
<dbReference type="Proteomes" id="UP001597493">
    <property type="component" value="Unassembled WGS sequence"/>
</dbReference>
<name>A0ABW5R3Z4_9BACL</name>
<accession>A0ABW5R3Z4</accession>
<dbReference type="InterPro" id="IPR020288">
    <property type="entry name" value="Sheath_initiator"/>
</dbReference>
<evidence type="ECO:0000313" key="2">
    <source>
        <dbReference type="Proteomes" id="UP001597493"/>
    </source>
</evidence>
<organism evidence="1 2">
    <name type="scientific">Paenibacillus thailandensis</name>
    <dbReference type="NCBI Taxonomy" id="393250"/>
    <lineage>
        <taxon>Bacteria</taxon>
        <taxon>Bacillati</taxon>
        <taxon>Bacillota</taxon>
        <taxon>Bacilli</taxon>
        <taxon>Bacillales</taxon>
        <taxon>Paenibacillaceae</taxon>
        <taxon>Paenibacillus</taxon>
    </lineage>
</organism>
<keyword evidence="2" id="KW-1185">Reference proteome</keyword>
<protein>
    <submittedName>
        <fullName evidence="1">DUF2634 domain-containing protein</fullName>
    </submittedName>
</protein>
<proteinExistence type="predicted"/>
<evidence type="ECO:0000313" key="1">
    <source>
        <dbReference type="EMBL" id="MFD2663035.1"/>
    </source>
</evidence>
<gene>
    <name evidence="1" type="ORF">ACFSW5_22515</name>
</gene>
<comment type="caution">
    <text evidence="1">The sequence shown here is derived from an EMBL/GenBank/DDBJ whole genome shotgun (WGS) entry which is preliminary data.</text>
</comment>
<dbReference type="RefSeq" id="WP_379278316.1">
    <property type="nucleotide sequence ID" value="NZ_JBHUGT010000045.1"/>
</dbReference>
<reference evidence="2" key="1">
    <citation type="journal article" date="2019" name="Int. J. Syst. Evol. Microbiol.">
        <title>The Global Catalogue of Microorganisms (GCM) 10K type strain sequencing project: providing services to taxonomists for standard genome sequencing and annotation.</title>
        <authorList>
            <consortium name="The Broad Institute Genomics Platform"/>
            <consortium name="The Broad Institute Genome Sequencing Center for Infectious Disease"/>
            <person name="Wu L."/>
            <person name="Ma J."/>
        </authorList>
    </citation>
    <scope>NUCLEOTIDE SEQUENCE [LARGE SCALE GENOMIC DNA]</scope>
    <source>
        <strain evidence="2">TISTR 1827</strain>
    </source>
</reference>